<dbReference type="KEGG" id="ppso:QPJ95_13495"/>
<dbReference type="InterPro" id="IPR021796">
    <property type="entry name" value="Tll0287-like_dom"/>
</dbReference>
<evidence type="ECO:0000256" key="1">
    <source>
        <dbReference type="SAM" id="Phobius"/>
    </source>
</evidence>
<dbReference type="PROSITE" id="PS50885">
    <property type="entry name" value="HAMP"/>
    <property type="match status" value="1"/>
</dbReference>
<evidence type="ECO:0000259" key="2">
    <source>
        <dbReference type="PROSITE" id="PS50885"/>
    </source>
</evidence>
<evidence type="ECO:0000313" key="3">
    <source>
        <dbReference type="EMBL" id="WIY23663.1"/>
    </source>
</evidence>
<dbReference type="InterPro" id="IPR003660">
    <property type="entry name" value="HAMP_dom"/>
</dbReference>
<dbReference type="GO" id="GO:0016020">
    <property type="term" value="C:membrane"/>
    <property type="evidence" value="ECO:0007669"/>
    <property type="project" value="InterPro"/>
</dbReference>
<feature type="transmembrane region" description="Helical" evidence="1">
    <location>
        <begin position="20"/>
        <end position="40"/>
    </location>
</feature>
<organism evidence="3 4">
    <name type="scientific">Parasedimentitalea psychrophila</name>
    <dbReference type="NCBI Taxonomy" id="2997337"/>
    <lineage>
        <taxon>Bacteria</taxon>
        <taxon>Pseudomonadati</taxon>
        <taxon>Pseudomonadota</taxon>
        <taxon>Alphaproteobacteria</taxon>
        <taxon>Rhodobacterales</taxon>
        <taxon>Paracoccaceae</taxon>
        <taxon>Parasedimentitalea</taxon>
    </lineage>
</organism>
<feature type="domain" description="HAMP" evidence="2">
    <location>
        <begin position="243"/>
        <end position="295"/>
    </location>
</feature>
<dbReference type="GO" id="GO:0007165">
    <property type="term" value="P:signal transduction"/>
    <property type="evidence" value="ECO:0007669"/>
    <property type="project" value="InterPro"/>
</dbReference>
<feature type="transmembrane region" description="Helical" evidence="1">
    <location>
        <begin position="218"/>
        <end position="241"/>
    </location>
</feature>
<dbReference type="Proteomes" id="UP001238334">
    <property type="component" value="Chromosome"/>
</dbReference>
<keyword evidence="4" id="KW-1185">Reference proteome</keyword>
<dbReference type="Gene3D" id="6.10.340.10">
    <property type="match status" value="1"/>
</dbReference>
<accession>A0A9Y2KW71</accession>
<gene>
    <name evidence="3" type="ORF">QPJ95_13495</name>
</gene>
<dbReference type="AlphaFoldDB" id="A0A9Y2KW71"/>
<sequence length="301" mass="33326">MGVKFMGHSANSISNLVRRATFLVFAIALILGSATFYFFFNAATMRHIEDEARTLLGLAMASRTYTIENITPLLNQLPDTEFHAEQVPSFAAQTMFRSFISEQSDYTYREAALNPTNPIDLADPFEAELIAEFRRGDDTSEAKGIRREDGSAIFYIARPITITNSACLSCHSTPDAAPPAMIVRYGDKNGFGWKLNETIGIQILTVPIDDEFRSIYELVAIFFVMLVSLFLVVSLMVTLPLQRNVIQPLRNLADVADRSSLRGDDSPLPKSGAGEIQQLSDAISRLRTSLKVSMDNSGKPK</sequence>
<dbReference type="SMART" id="SM00304">
    <property type="entry name" value="HAMP"/>
    <property type="match status" value="1"/>
</dbReference>
<keyword evidence="1" id="KW-1133">Transmembrane helix</keyword>
<keyword evidence="1" id="KW-0472">Membrane</keyword>
<reference evidence="3 4" key="1">
    <citation type="submission" date="2023-06" db="EMBL/GenBank/DDBJ databases">
        <title>Parasedimentitalea psychrophila sp. nov., a psychrophilic bacterium isolated from deep-sea sediment.</title>
        <authorList>
            <person name="Li A."/>
        </authorList>
    </citation>
    <scope>NUCLEOTIDE SEQUENCE [LARGE SCALE GENOMIC DNA]</scope>
    <source>
        <strain evidence="3 4">QS115</strain>
    </source>
</reference>
<keyword evidence="1" id="KW-0812">Transmembrane</keyword>
<evidence type="ECO:0000313" key="4">
    <source>
        <dbReference type="Proteomes" id="UP001238334"/>
    </source>
</evidence>
<protein>
    <submittedName>
        <fullName evidence="3">DUF3365 domain-containing protein</fullName>
    </submittedName>
</protein>
<name>A0A9Y2KW71_9RHOB</name>
<dbReference type="RefSeq" id="WP_270920531.1">
    <property type="nucleotide sequence ID" value="NZ_CP127247.1"/>
</dbReference>
<proteinExistence type="predicted"/>
<dbReference type="Pfam" id="PF11845">
    <property type="entry name" value="Tll0287-like"/>
    <property type="match status" value="1"/>
</dbReference>
<dbReference type="EMBL" id="CP127247">
    <property type="protein sequence ID" value="WIY23663.1"/>
    <property type="molecule type" value="Genomic_DNA"/>
</dbReference>